<gene>
    <name evidence="4" type="ORF">THRCLA_02755</name>
</gene>
<feature type="coiled-coil region" evidence="1">
    <location>
        <begin position="283"/>
        <end position="438"/>
    </location>
</feature>
<feature type="coiled-coil region" evidence="1">
    <location>
        <begin position="701"/>
        <end position="732"/>
    </location>
</feature>
<feature type="compositionally biased region" description="Polar residues" evidence="2">
    <location>
        <begin position="63"/>
        <end position="83"/>
    </location>
</feature>
<evidence type="ECO:0000256" key="2">
    <source>
        <dbReference type="SAM" id="MobiDB-lite"/>
    </source>
</evidence>
<dbReference type="STRING" id="74557.A0A1W0A451"/>
<protein>
    <submittedName>
        <fullName evidence="4">TATA element modulatory factor-like</fullName>
    </submittedName>
</protein>
<feature type="coiled-coil region" evidence="1">
    <location>
        <begin position="757"/>
        <end position="784"/>
    </location>
</feature>
<dbReference type="InterPro" id="IPR052602">
    <property type="entry name" value="Growth_transcription_reg"/>
</dbReference>
<comment type="caution">
    <text evidence="4">The sequence shown here is derived from an EMBL/GenBank/DDBJ whole genome shotgun (WGS) entry which is preliminary data.</text>
</comment>
<dbReference type="EMBL" id="JNBS01000511">
    <property type="protein sequence ID" value="OQS05062.1"/>
    <property type="molecule type" value="Genomic_DNA"/>
</dbReference>
<dbReference type="PANTHER" id="PTHR46515">
    <property type="entry name" value="TATA ELEMENT MODULATORY FACTOR TMF1"/>
    <property type="match status" value="1"/>
</dbReference>
<dbReference type="AlphaFoldDB" id="A0A1W0A451"/>
<feature type="compositionally biased region" description="Basic and acidic residues" evidence="2">
    <location>
        <begin position="137"/>
        <end position="146"/>
    </location>
</feature>
<feature type="compositionally biased region" description="Polar residues" evidence="2">
    <location>
        <begin position="152"/>
        <end position="187"/>
    </location>
</feature>
<name>A0A1W0A451_9STRA</name>
<evidence type="ECO:0000259" key="3">
    <source>
        <dbReference type="Pfam" id="PF12325"/>
    </source>
</evidence>
<accession>A0A1W0A451</accession>
<proteinExistence type="predicted"/>
<dbReference type="InterPro" id="IPR022091">
    <property type="entry name" value="TMF_TATA-bd"/>
</dbReference>
<feature type="coiled-coil region" evidence="1">
    <location>
        <begin position="562"/>
        <end position="672"/>
    </location>
</feature>
<feature type="region of interest" description="Disordered" evidence="2">
    <location>
        <begin position="32"/>
        <end position="228"/>
    </location>
</feature>
<organism evidence="4 5">
    <name type="scientific">Thraustotheca clavata</name>
    <dbReference type="NCBI Taxonomy" id="74557"/>
    <lineage>
        <taxon>Eukaryota</taxon>
        <taxon>Sar</taxon>
        <taxon>Stramenopiles</taxon>
        <taxon>Oomycota</taxon>
        <taxon>Saprolegniomycetes</taxon>
        <taxon>Saprolegniales</taxon>
        <taxon>Achlyaceae</taxon>
        <taxon>Thraustotheca</taxon>
    </lineage>
</organism>
<dbReference type="Pfam" id="PF12325">
    <property type="entry name" value="TMF_TATA_bd"/>
    <property type="match status" value="1"/>
</dbReference>
<evidence type="ECO:0000313" key="5">
    <source>
        <dbReference type="Proteomes" id="UP000243217"/>
    </source>
</evidence>
<keyword evidence="1" id="KW-0175">Coiled coil</keyword>
<reference evidence="4 5" key="1">
    <citation type="journal article" date="2014" name="Genome Biol. Evol.">
        <title>The secreted proteins of Achlya hypogyna and Thraustotheca clavata identify the ancestral oomycete secretome and reveal gene acquisitions by horizontal gene transfer.</title>
        <authorList>
            <person name="Misner I."/>
            <person name="Blouin N."/>
            <person name="Leonard G."/>
            <person name="Richards T.A."/>
            <person name="Lane C.E."/>
        </authorList>
    </citation>
    <scope>NUCLEOTIDE SEQUENCE [LARGE SCALE GENOMIC DNA]</scope>
    <source>
        <strain evidence="4 5">ATCC 34112</strain>
    </source>
</reference>
<feature type="compositionally biased region" description="Basic and acidic residues" evidence="2">
    <location>
        <begin position="218"/>
        <end position="228"/>
    </location>
</feature>
<dbReference type="GO" id="GO:0005794">
    <property type="term" value="C:Golgi apparatus"/>
    <property type="evidence" value="ECO:0007669"/>
    <property type="project" value="TreeGrafter"/>
</dbReference>
<dbReference type="OrthoDB" id="74178at2759"/>
<feature type="region of interest" description="Disordered" evidence="2">
    <location>
        <begin position="242"/>
        <end position="266"/>
    </location>
</feature>
<feature type="compositionally biased region" description="Low complexity" evidence="2">
    <location>
        <begin position="253"/>
        <end position="263"/>
    </location>
</feature>
<evidence type="ECO:0000256" key="1">
    <source>
        <dbReference type="SAM" id="Coils"/>
    </source>
</evidence>
<sequence>MAWFTSKVNLSTIVSQGLEHVHKLKDDVEKQFDDAVSGGKPPARAQPSAAPAPSSTWTAAPQWSPQRSAAQSPPQWSPQRTASPSPPRSNPTPYHHQESNGAIRSGVATPPNSTDGNKTKGKPREINFFSEWNLGPSKRDVKRPGDAKPLNFVSTPMAMQTNKATSPATPLLNGNSSPINQTVSNETIKSRENSPKRTPSPPVSHTTPIEIPNVSLPPKEEKLDSPSCEDVRTTLSIISAATTVSTESDERPSTTSSISQTTSDDPAVDEALQAALTKTQALLNERENQLMSTSSKMTKLMEELEAAKTSAVTDVVVLQLQHALHEKEEQLAQLLAEGQALSVKQGQFESRLRVLRKENNDLIEERDKTAQALETVQAKWETARNHLVQAEEERKQTQAKLKVFEASQDELCSALESLEKANNRILVLEEQQLQWNADKLALEASQNVAADHQMLESTLLEMQKRVASIESDAARREELARDEISSWKKRYQEAVYRMDNLAEETSGATQPLLRQLTQLQQENQQRELYWRTYQQNADVQLQSSVFQCRTLEAQLAHEQSTRRGLEEHIDMWKHQIKSIQAQLEAATHRIRTLEEDEIQWKADLERMKNYIQELEKKDAMTKSTNDSSALVLSLQNEVKRAKEQEATWLAQIRKLESQLKEASQRSAFRERKSSSELSLPSNTGDVSLIEWNQLQQKLRLRESETTLLKSQLNELEELKKSNGDELTRLTQRNVMLESKELELETTKVTLEAVTVRQNVLLELLGEKEEQLEELETEFRECKALYQSQIDALTRDRK</sequence>
<dbReference type="PANTHER" id="PTHR46515:SF1">
    <property type="entry name" value="TATA ELEMENT MODULATORY FACTOR"/>
    <property type="match status" value="1"/>
</dbReference>
<dbReference type="GO" id="GO:0005783">
    <property type="term" value="C:endoplasmic reticulum"/>
    <property type="evidence" value="ECO:0007669"/>
    <property type="project" value="TreeGrafter"/>
</dbReference>
<keyword evidence="5" id="KW-1185">Reference proteome</keyword>
<feature type="compositionally biased region" description="Low complexity" evidence="2">
    <location>
        <begin position="41"/>
        <end position="62"/>
    </location>
</feature>
<feature type="domain" description="TATA element modulatory factor 1 TATA binding" evidence="3">
    <location>
        <begin position="690"/>
        <end position="792"/>
    </location>
</feature>
<dbReference type="Proteomes" id="UP000243217">
    <property type="component" value="Unassembled WGS sequence"/>
</dbReference>
<evidence type="ECO:0000313" key="4">
    <source>
        <dbReference type="EMBL" id="OQS05062.1"/>
    </source>
</evidence>